<dbReference type="Proteomes" id="UP000070376">
    <property type="component" value="Unassembled WGS sequence"/>
</dbReference>
<dbReference type="PATRIC" id="fig|1398.22.peg.485"/>
<dbReference type="EMBL" id="LRPN01000017">
    <property type="protein sequence ID" value="KWZ85317.1"/>
    <property type="molecule type" value="Genomic_DNA"/>
</dbReference>
<name>A0A133L0P9_HEYCO</name>
<sequence>MAFVLSGSRPSSLNHFASFLVKGAKECFKNVWKGVNPGVPD</sequence>
<reference evidence="2" key="1">
    <citation type="submission" date="2016-01" db="EMBL/GenBank/DDBJ databases">
        <authorList>
            <person name="Mitreva M."/>
            <person name="Pepin K.H."/>
            <person name="Mihindukulasuriya K.A."/>
            <person name="Fulton R."/>
            <person name="Fronick C."/>
            <person name="O'Laughlin M."/>
            <person name="Miner T."/>
            <person name="Herter B."/>
            <person name="Rosa B.A."/>
            <person name="Cordes M."/>
            <person name="Tomlinson C."/>
            <person name="Wollam A."/>
            <person name="Palsikar V.B."/>
            <person name="Mardis E.R."/>
            <person name="Wilson R.K."/>
        </authorList>
    </citation>
    <scope>NUCLEOTIDE SEQUENCE [LARGE SCALE GENOMIC DNA]</scope>
    <source>
        <strain evidence="2">GED7749B</strain>
    </source>
</reference>
<comment type="caution">
    <text evidence="1">The sequence shown here is derived from an EMBL/GenBank/DDBJ whole genome shotgun (WGS) entry which is preliminary data.</text>
</comment>
<gene>
    <name evidence="1" type="ORF">HMPREF3213_00489</name>
</gene>
<protein>
    <submittedName>
        <fullName evidence="1">Uncharacterized protein</fullName>
    </submittedName>
</protein>
<evidence type="ECO:0000313" key="2">
    <source>
        <dbReference type="Proteomes" id="UP000070376"/>
    </source>
</evidence>
<dbReference type="AlphaFoldDB" id="A0A133L0P9"/>
<proteinExistence type="predicted"/>
<accession>A0A133L0P9</accession>
<evidence type="ECO:0000313" key="1">
    <source>
        <dbReference type="EMBL" id="KWZ85317.1"/>
    </source>
</evidence>
<organism evidence="1 2">
    <name type="scientific">Heyndrickxia coagulans</name>
    <name type="common">Weizmannia coagulans</name>
    <dbReference type="NCBI Taxonomy" id="1398"/>
    <lineage>
        <taxon>Bacteria</taxon>
        <taxon>Bacillati</taxon>
        <taxon>Bacillota</taxon>
        <taxon>Bacilli</taxon>
        <taxon>Bacillales</taxon>
        <taxon>Bacillaceae</taxon>
        <taxon>Heyndrickxia</taxon>
    </lineage>
</organism>